<feature type="binding site" evidence="16">
    <location>
        <begin position="384"/>
        <end position="386"/>
    </location>
    <ligand>
        <name>substrate</name>
    </ligand>
</feature>
<dbReference type="Gene3D" id="3.30.310.50">
    <property type="entry name" value="Alpha-D-phosphohexomutase, C-terminal domain"/>
    <property type="match status" value="1"/>
</dbReference>
<dbReference type="InterPro" id="IPR016657">
    <property type="entry name" value="PAGM"/>
</dbReference>
<proteinExistence type="inferred from homology"/>
<evidence type="ECO:0000259" key="20">
    <source>
        <dbReference type="Pfam" id="PF02878"/>
    </source>
</evidence>
<dbReference type="GO" id="GO:0004610">
    <property type="term" value="F:phosphoacetylglucosamine mutase activity"/>
    <property type="evidence" value="ECO:0007669"/>
    <property type="project" value="UniProtKB-UniRule"/>
</dbReference>
<evidence type="ECO:0000256" key="1">
    <source>
        <dbReference type="ARBA" id="ARBA00000558"/>
    </source>
</evidence>
<evidence type="ECO:0000256" key="18">
    <source>
        <dbReference type="SAM" id="MobiDB-lite"/>
    </source>
</evidence>
<evidence type="ECO:0000256" key="14">
    <source>
        <dbReference type="PIRNR" id="PIRNR016408"/>
    </source>
</evidence>
<evidence type="ECO:0000259" key="21">
    <source>
        <dbReference type="Pfam" id="PF21404"/>
    </source>
</evidence>
<feature type="active site" description="Phosphoserine intermediate" evidence="15">
    <location>
        <position position="73"/>
    </location>
</feature>
<comment type="pathway">
    <text evidence="2 14">Nucleotide-sugar biosynthesis; UDP-N-acetyl-alpha-D-glucosamine biosynthesis; N-acetyl-alpha-D-glucosamine 1-phosphate from alpha-D-glucosamine 6-phosphate (route I): step 2/2.</text>
</comment>
<dbReference type="GO" id="GO:0000287">
    <property type="term" value="F:magnesium ion binding"/>
    <property type="evidence" value="ECO:0007669"/>
    <property type="project" value="InterPro"/>
</dbReference>
<feature type="domain" description="Phosphoacetylglucosamine mutase AMG1" evidence="22">
    <location>
        <begin position="215"/>
        <end position="295"/>
    </location>
</feature>
<keyword evidence="5" id="KW-0597">Phosphoprotein</keyword>
<dbReference type="Proteomes" id="UP000011761">
    <property type="component" value="Unassembled WGS sequence"/>
</dbReference>
<keyword evidence="9" id="KW-0119">Carbohydrate metabolism</keyword>
<dbReference type="UniPathway" id="UPA00113">
    <property type="reaction ID" value="UER00530"/>
</dbReference>
<evidence type="ECO:0000256" key="11">
    <source>
        <dbReference type="ARBA" id="ARBA00031926"/>
    </source>
</evidence>
<dbReference type="HOGENOM" id="CLU_022890_1_0_1"/>
<evidence type="ECO:0000256" key="2">
    <source>
        <dbReference type="ARBA" id="ARBA00004865"/>
    </source>
</evidence>
<evidence type="ECO:0000259" key="22">
    <source>
        <dbReference type="Pfam" id="PF21405"/>
    </source>
</evidence>
<comment type="cofactor">
    <cofactor evidence="14 17">
        <name>Mg(2+)</name>
        <dbReference type="ChEBI" id="CHEBI:18420"/>
    </cofactor>
    <text evidence="14 17">Binds 1 Mg(2+) ion per subunit.</text>
</comment>
<evidence type="ECO:0000256" key="5">
    <source>
        <dbReference type="ARBA" id="ARBA00022553"/>
    </source>
</evidence>
<evidence type="ECO:0000256" key="4">
    <source>
        <dbReference type="ARBA" id="ARBA00012731"/>
    </source>
</evidence>
<evidence type="ECO:0000256" key="16">
    <source>
        <dbReference type="PIRSR" id="PIRSR016408-2"/>
    </source>
</evidence>
<evidence type="ECO:0000256" key="13">
    <source>
        <dbReference type="ARBA" id="ARBA00059527"/>
    </source>
</evidence>
<feature type="binding site" evidence="16">
    <location>
        <begin position="511"/>
        <end position="515"/>
    </location>
    <ligand>
        <name>substrate</name>
    </ligand>
</feature>
<feature type="binding site" evidence="17">
    <location>
        <position position="290"/>
    </location>
    <ligand>
        <name>Mg(2+)</name>
        <dbReference type="ChEBI" id="CHEBI:18420"/>
    </ligand>
</feature>
<dbReference type="EC" id="5.4.2.3" evidence="4 14"/>
<keyword evidence="6 14" id="KW-0479">Metal-binding</keyword>
<protein>
    <recommendedName>
        <fullName evidence="4 14">Phosphoacetylglucosamine mutase</fullName>
        <shortName evidence="14">PAGM</shortName>
        <ecNumber evidence="4 14">5.4.2.3</ecNumber>
    </recommendedName>
    <alternativeName>
        <fullName evidence="12 14">Acetylglucosamine phosphomutase</fullName>
    </alternativeName>
    <alternativeName>
        <fullName evidence="11 14">N-acetylglucosamine-phosphate mutase</fullName>
    </alternativeName>
</protein>
<dbReference type="RefSeq" id="XP_007679931.1">
    <property type="nucleotide sequence ID" value="XM_007681741.1"/>
</dbReference>
<dbReference type="GO" id="GO:0006048">
    <property type="term" value="P:UDP-N-acetylglucosamine biosynthetic process"/>
    <property type="evidence" value="ECO:0007669"/>
    <property type="project" value="UniProtKB-UniRule"/>
</dbReference>
<keyword evidence="10" id="KW-0961">Cell wall biogenesis/degradation</keyword>
<evidence type="ECO:0000256" key="9">
    <source>
        <dbReference type="ARBA" id="ARBA00023277"/>
    </source>
</evidence>
<sequence>MAYNAEEAEFVAIEKAAASFPRQLPDRDFTYGTAGFRMRADLLPSIMFTVGLLASLRSKKCNGNTIGVMITASHNPAEDNGVKLVDPMGDMLNVDWEWYAAGLANARDPEKLRNGYMHCINKLKVDRSAPSKVIFARDTRPSGATLVKALTAALDAVKTPYIDYGYATTPQLHYLVRATNTVNSQYPYGEVSEEGYYKKLAEAFNRAMEFAKPNGAVTVDCANGVGAPKLKELIKHLPKDKLTINIINDQIENPDKLNNRAGADWVKTQQRGFEGFDGKPLDRYCALDGDADRLVYFFNEEGKVFRLLDGDRIATLAASFIGDLVRKAGLDNDITLKVVQTAYANGAATKYVEQVLKLKVECTPTGVKHLHHVAAQADIGVYFEANGHGTVLFSERALKTIRKHDPQSPAQLTALDTLKALCDLINQTVGDALSDLLLVEVVLAHKEWTVADWLGTYKEFPNKLGKVNVRDRGMYQTVPGTAERRLQSPPQVQIELDNIVKKYRDGRCFVRASGTEDAVRVYGEAAEAYDVDDMVGSVMSVISNLSGQMIEPVSEGEKSADVPPATTTTTSV</sequence>
<dbReference type="OrthoDB" id="1928at2759"/>
<feature type="domain" description="Alpha-D-phosphohexomutase C-terminal" evidence="19">
    <location>
        <begin position="499"/>
        <end position="535"/>
    </location>
</feature>
<dbReference type="GO" id="GO:0005975">
    <property type="term" value="P:carbohydrate metabolic process"/>
    <property type="evidence" value="ECO:0007669"/>
    <property type="project" value="InterPro"/>
</dbReference>
<evidence type="ECO:0000256" key="3">
    <source>
        <dbReference type="ARBA" id="ARBA00010231"/>
    </source>
</evidence>
<keyword evidence="24" id="KW-1185">Reference proteome</keyword>
<evidence type="ECO:0000256" key="7">
    <source>
        <dbReference type="ARBA" id="ARBA00022842"/>
    </source>
</evidence>
<gene>
    <name evidence="23" type="ORF">BAUCODRAFT_76931</name>
</gene>
<evidence type="ECO:0000256" key="10">
    <source>
        <dbReference type="ARBA" id="ARBA00023316"/>
    </source>
</evidence>
<dbReference type="PIRSF" id="PIRSF016408">
    <property type="entry name" value="PAGM"/>
    <property type="match status" value="1"/>
</dbReference>
<dbReference type="InterPro" id="IPR049023">
    <property type="entry name" value="AMG1_II"/>
</dbReference>
<dbReference type="Gene3D" id="3.40.120.10">
    <property type="entry name" value="Alpha-D-Glucose-1,6-Bisphosphate, subunit A, domain 3"/>
    <property type="match status" value="2"/>
</dbReference>
<reference evidence="23 24" key="1">
    <citation type="journal article" date="2012" name="PLoS Pathog.">
        <title>Diverse lifestyles and strategies of plant pathogenesis encoded in the genomes of eighteen Dothideomycetes fungi.</title>
        <authorList>
            <person name="Ohm R.A."/>
            <person name="Feau N."/>
            <person name="Henrissat B."/>
            <person name="Schoch C.L."/>
            <person name="Horwitz B.A."/>
            <person name="Barry K.W."/>
            <person name="Condon B.J."/>
            <person name="Copeland A.C."/>
            <person name="Dhillon B."/>
            <person name="Glaser F."/>
            <person name="Hesse C.N."/>
            <person name="Kosti I."/>
            <person name="LaButti K."/>
            <person name="Lindquist E.A."/>
            <person name="Lucas S."/>
            <person name="Salamov A.A."/>
            <person name="Bradshaw R.E."/>
            <person name="Ciuffetti L."/>
            <person name="Hamelin R.C."/>
            <person name="Kema G.H.J."/>
            <person name="Lawrence C."/>
            <person name="Scott J.A."/>
            <person name="Spatafora J.W."/>
            <person name="Turgeon B.G."/>
            <person name="de Wit P.J.G.M."/>
            <person name="Zhong S."/>
            <person name="Goodwin S.B."/>
            <person name="Grigoriev I.V."/>
        </authorList>
    </citation>
    <scope>NUCLEOTIDE SEQUENCE [LARGE SCALE GENOMIC DNA]</scope>
    <source>
        <strain evidence="23 24">UAMH 10762</strain>
    </source>
</reference>
<dbReference type="PROSITE" id="PS00710">
    <property type="entry name" value="PGM_PMM"/>
    <property type="match status" value="1"/>
</dbReference>
<organism evidence="23 24">
    <name type="scientific">Baudoinia panamericana (strain UAMH 10762)</name>
    <name type="common">Angels' share fungus</name>
    <name type="synonym">Baudoinia compniacensis (strain UAMH 10762)</name>
    <dbReference type="NCBI Taxonomy" id="717646"/>
    <lineage>
        <taxon>Eukaryota</taxon>
        <taxon>Fungi</taxon>
        <taxon>Dikarya</taxon>
        <taxon>Ascomycota</taxon>
        <taxon>Pezizomycotina</taxon>
        <taxon>Dothideomycetes</taxon>
        <taxon>Dothideomycetidae</taxon>
        <taxon>Mycosphaerellales</taxon>
        <taxon>Teratosphaeriaceae</taxon>
        <taxon>Baudoinia</taxon>
    </lineage>
</organism>
<dbReference type="InterPro" id="IPR005844">
    <property type="entry name" value="A-D-PHexomutase_a/b/a-I"/>
</dbReference>
<dbReference type="EMBL" id="KB445561">
    <property type="protein sequence ID" value="EMC92579.1"/>
    <property type="molecule type" value="Genomic_DNA"/>
</dbReference>
<evidence type="ECO:0000256" key="17">
    <source>
        <dbReference type="PIRSR" id="PIRSR016408-3"/>
    </source>
</evidence>
<comment type="function">
    <text evidence="13 14">Catalyzes the conversion of GlcNAc-6-P into GlcNAc-1-P during the synthesis of uridine diphosphate/UDP-GlcNAc, which is a biosynthetic precursor of chitin and also supplies the amino sugars for N-linked oligosaccharides of glycoproteins.</text>
</comment>
<dbReference type="KEGG" id="bcom:BAUCODRAFT_76931"/>
<dbReference type="FunFam" id="3.40.120.10:FF:000023">
    <property type="entry name" value="Phosphoacetylglucosamine mutase"/>
    <property type="match status" value="1"/>
</dbReference>
<feature type="region of interest" description="Disordered" evidence="18">
    <location>
        <begin position="552"/>
        <end position="572"/>
    </location>
</feature>
<dbReference type="GO" id="GO:0071555">
    <property type="term" value="P:cell wall organization"/>
    <property type="evidence" value="ECO:0007669"/>
    <property type="project" value="UniProtKB-KW"/>
</dbReference>
<dbReference type="Pfam" id="PF21405">
    <property type="entry name" value="AMG1_II"/>
    <property type="match status" value="1"/>
</dbReference>
<comment type="similarity">
    <text evidence="3 14">Belongs to the phosphohexose mutase family.</text>
</comment>
<accession>M2N0Z7</accession>
<dbReference type="InterPro" id="IPR016066">
    <property type="entry name" value="A-D-PHexomutase_CS"/>
</dbReference>
<keyword evidence="8 14" id="KW-0413">Isomerase</keyword>
<dbReference type="InterPro" id="IPR036900">
    <property type="entry name" value="A-D-PHexomutase_C_sf"/>
</dbReference>
<evidence type="ECO:0000256" key="12">
    <source>
        <dbReference type="ARBA" id="ARBA00032065"/>
    </source>
</evidence>
<evidence type="ECO:0000313" key="23">
    <source>
        <dbReference type="EMBL" id="EMC92579.1"/>
    </source>
</evidence>
<dbReference type="SUPFAM" id="SSF53738">
    <property type="entry name" value="Phosphoglucomutase, first 3 domains"/>
    <property type="match status" value="3"/>
</dbReference>
<dbReference type="Pfam" id="PF00408">
    <property type="entry name" value="PGM_PMM_IV"/>
    <property type="match status" value="1"/>
</dbReference>
<dbReference type="Pfam" id="PF21404">
    <property type="entry name" value="AMG1_III"/>
    <property type="match status" value="1"/>
</dbReference>
<dbReference type="Pfam" id="PF02878">
    <property type="entry name" value="PGM_PMM_I"/>
    <property type="match status" value="2"/>
</dbReference>
<feature type="domain" description="Phosphoacetylglucosamine mutase AMG1" evidence="21">
    <location>
        <begin position="309"/>
        <end position="448"/>
    </location>
</feature>
<name>M2N0Z7_BAUPA</name>
<feature type="domain" description="Alpha-D-phosphohexomutase alpha/beta/alpha" evidence="20">
    <location>
        <begin position="65"/>
        <end position="92"/>
    </location>
</feature>
<dbReference type="AlphaFoldDB" id="M2N0Z7"/>
<dbReference type="SUPFAM" id="SSF55957">
    <property type="entry name" value="Phosphoglucomutase, C-terminal domain"/>
    <property type="match status" value="1"/>
</dbReference>
<dbReference type="FunFam" id="3.40.120.10:FF:000013">
    <property type="entry name" value="Phosphoacetylglucosamine mutase"/>
    <property type="match status" value="1"/>
</dbReference>
<evidence type="ECO:0000259" key="19">
    <source>
        <dbReference type="Pfam" id="PF00408"/>
    </source>
</evidence>
<feature type="domain" description="Alpha-D-phosphohexomutase alpha/beta/alpha" evidence="20">
    <location>
        <begin position="121"/>
        <end position="181"/>
    </location>
</feature>
<dbReference type="eggNOG" id="KOG2537">
    <property type="taxonomic scope" value="Eukaryota"/>
</dbReference>
<evidence type="ECO:0000256" key="8">
    <source>
        <dbReference type="ARBA" id="ARBA00023235"/>
    </source>
</evidence>
<evidence type="ECO:0000256" key="6">
    <source>
        <dbReference type="ARBA" id="ARBA00022723"/>
    </source>
</evidence>
<evidence type="ECO:0000313" key="24">
    <source>
        <dbReference type="Proteomes" id="UP000011761"/>
    </source>
</evidence>
<dbReference type="PANTHER" id="PTHR45955:SF1">
    <property type="entry name" value="PHOSPHOACETYLGLUCOSAMINE MUTASE"/>
    <property type="match status" value="1"/>
</dbReference>
<keyword evidence="7 14" id="KW-0460">Magnesium</keyword>
<feature type="binding site" evidence="16">
    <location>
        <position position="520"/>
    </location>
    <ligand>
        <name>substrate</name>
    </ligand>
</feature>
<feature type="binding site" evidence="17">
    <location>
        <position position="288"/>
    </location>
    <ligand>
        <name>Mg(2+)</name>
        <dbReference type="ChEBI" id="CHEBI:18420"/>
    </ligand>
</feature>
<dbReference type="InterPro" id="IPR049022">
    <property type="entry name" value="AMG1_III"/>
</dbReference>
<dbReference type="STRING" id="717646.M2N0Z7"/>
<dbReference type="GeneID" id="19117055"/>
<comment type="catalytic activity">
    <reaction evidence="1 14">
        <text>N-acetyl-alpha-D-glucosamine 1-phosphate = N-acetyl-D-glucosamine 6-phosphate</text>
        <dbReference type="Rhea" id="RHEA:23804"/>
        <dbReference type="ChEBI" id="CHEBI:57513"/>
        <dbReference type="ChEBI" id="CHEBI:57776"/>
        <dbReference type="EC" id="5.4.2.3"/>
    </reaction>
</comment>
<dbReference type="FunFam" id="3.30.310.50:FF:000003">
    <property type="entry name" value="Phosphoacetylglucosamine mutase"/>
    <property type="match status" value="1"/>
</dbReference>
<feature type="binding site" evidence="17">
    <location>
        <position position="292"/>
    </location>
    <ligand>
        <name>Mg(2+)</name>
        <dbReference type="ChEBI" id="CHEBI:18420"/>
    </ligand>
</feature>
<dbReference type="OMA" id="WEAYATK"/>
<dbReference type="PANTHER" id="PTHR45955">
    <property type="entry name" value="PHOSPHOACETYLGLUCOSAMINE MUTASE"/>
    <property type="match status" value="1"/>
</dbReference>
<dbReference type="InterPro" id="IPR016055">
    <property type="entry name" value="A-D-PHexomutase_a/b/a-I/II/III"/>
</dbReference>
<dbReference type="CDD" id="cd03086">
    <property type="entry name" value="PGM3"/>
    <property type="match status" value="1"/>
</dbReference>
<feature type="binding site" description="via phosphate group" evidence="17">
    <location>
        <position position="73"/>
    </location>
    <ligand>
        <name>Mg(2+)</name>
        <dbReference type="ChEBI" id="CHEBI:18420"/>
    </ligand>
</feature>
<evidence type="ECO:0000256" key="15">
    <source>
        <dbReference type="PIRSR" id="PIRSR016408-1"/>
    </source>
</evidence>
<dbReference type="InterPro" id="IPR005843">
    <property type="entry name" value="A-D-PHexomutase_C"/>
</dbReference>